<sequence>MNLALKGNFLSQGSIVHDVCVRRRKIQVYALVECMTRLKGMYSLWPKVHKWYMCLGSGAFFPQVHLRARLVPHVRAQVGFERIILGISTC</sequence>
<evidence type="ECO:0000313" key="1">
    <source>
        <dbReference type="EMBL" id="SBO14091.1"/>
    </source>
</evidence>
<dbReference type="Proteomes" id="UP000078419">
    <property type="component" value="Unassembled WGS sequence"/>
</dbReference>
<gene>
    <name evidence="1" type="ORF">ANAPC1_00435</name>
</gene>
<dbReference type="AlphaFoldDB" id="A0AA45USM8"/>
<dbReference type="EMBL" id="FLLR01000012">
    <property type="protein sequence ID" value="SBO14091.1"/>
    <property type="molecule type" value="Genomic_DNA"/>
</dbReference>
<reference evidence="2" key="1">
    <citation type="submission" date="2016-03" db="EMBL/GenBank/DDBJ databases">
        <authorList>
            <person name="Loux Valentin"/>
        </authorList>
    </citation>
    <scope>NUCLEOTIDE SEQUENCE [LARGE SCALE GENOMIC DNA]</scope>
    <source>
        <strain evidence="2">C1</strain>
    </source>
</reference>
<name>A0AA45USM8_ANAPH</name>
<accession>A0AA45USM8</accession>
<organism evidence="1 2">
    <name type="scientific">Anaplasma phagocytophilum</name>
    <name type="common">Ehrlichia phagocytophila</name>
    <dbReference type="NCBI Taxonomy" id="948"/>
    <lineage>
        <taxon>Bacteria</taxon>
        <taxon>Pseudomonadati</taxon>
        <taxon>Pseudomonadota</taxon>
        <taxon>Alphaproteobacteria</taxon>
        <taxon>Rickettsiales</taxon>
        <taxon>Anaplasmataceae</taxon>
        <taxon>Anaplasma</taxon>
        <taxon>phagocytophilum group</taxon>
    </lineage>
</organism>
<proteinExistence type="predicted"/>
<comment type="caution">
    <text evidence="1">The sequence shown here is derived from an EMBL/GenBank/DDBJ whole genome shotgun (WGS) entry which is preliminary data.</text>
</comment>
<evidence type="ECO:0000313" key="2">
    <source>
        <dbReference type="Proteomes" id="UP000078419"/>
    </source>
</evidence>
<protein>
    <submittedName>
        <fullName evidence="1">Uncharacterized protein</fullName>
    </submittedName>
</protein>
<dbReference type="RefSeq" id="WP_064669874.1">
    <property type="nucleotide sequence ID" value="NZ_FLLR01000012.1"/>
</dbReference>